<dbReference type="PANTHER" id="PTHR42682:SF3">
    <property type="entry name" value="FORMATE HYDROGENLYASE SUBUNIT 3-RELATED"/>
    <property type="match status" value="1"/>
</dbReference>
<dbReference type="OrthoDB" id="371891at2157"/>
<feature type="transmembrane region" description="Helical" evidence="7">
    <location>
        <begin position="239"/>
        <end position="256"/>
    </location>
</feature>
<dbReference type="GeneID" id="28492129"/>
<feature type="transmembrane region" description="Helical" evidence="7">
    <location>
        <begin position="205"/>
        <end position="227"/>
    </location>
</feature>
<evidence type="ECO:0000256" key="4">
    <source>
        <dbReference type="ARBA" id="ARBA00022989"/>
    </source>
</evidence>
<feature type="transmembrane region" description="Helical" evidence="7">
    <location>
        <begin position="35"/>
        <end position="55"/>
    </location>
</feature>
<dbReference type="AlphaFoldDB" id="A0A127BBP0"/>
<dbReference type="RefSeq" id="WP_068324068.1">
    <property type="nucleotide sequence ID" value="NZ_CP010835.1"/>
</dbReference>
<feature type="transmembrane region" description="Helical" evidence="7">
    <location>
        <begin position="458"/>
        <end position="479"/>
    </location>
</feature>
<feature type="transmembrane region" description="Helical" evidence="7">
    <location>
        <begin position="372"/>
        <end position="395"/>
    </location>
</feature>
<feature type="transmembrane region" description="Helical" evidence="7">
    <location>
        <begin position="666"/>
        <end position="685"/>
    </location>
</feature>
<evidence type="ECO:0000313" key="10">
    <source>
        <dbReference type="Proteomes" id="UP000070587"/>
    </source>
</evidence>
<feature type="transmembrane region" description="Helical" evidence="7">
    <location>
        <begin position="341"/>
        <end position="360"/>
    </location>
</feature>
<sequence length="686" mass="75474">MMEFFTLTLGLYMASMLAVLPLRNNYEKSIRVGHAFTALASLALLAFVIEALPTAVRGGAIDLTLVGISFHIDGLSLILCMVLGILGLATSLYSPRYMESYKKLGRGWVYIILYSTFMLSMILIVTVANLLWFVFFWEVMTLASYLLMIWEHNEDHVRKAGWKYFVTMHITSTLPLLLALALLYAKTGSVEGLDFANLSKLHLGAIYYLLFLIGFGSKAGVVPIHFWLPDAHPIAPSNVSALMSGAMIKVAVYGLVRLTCFVMKPTEIFGYIVGAIGAITLTVGTLYALKQTDAKRLLAYHSVGQMGYIWLGVGTGILFLAKGGEWAAFGAIALTAGLYHLLNHAIFKGLLFLSAGSILYRTRSKDLNKLAGLAKLMPVTAVFTFVAAMSIAGVPPFNGFMSKWMIYQATFLSRNIVIVIFGIFALFISSVTLASFLKFYTTAFGGEPNELTKEAKEVPIEMLIAKGLLALLCLLFGLIPSTVVPLLVSPGKILSCSDLSGWLTITPSFIMIKVPGMPAGGETLFKPLLFVIVFGVAFTVLYVAFPIHKRIYKPWTLGEPVPIDAYKMKAGNYYEAFEEYIHFLYRWGNELSKLGRKITDSTSHAYLWLCTKLHEISGTISKDLTNAGLLYLRSASELYLDEFIFAPFVKILCGLGLVLDEESRKVNAGLTLAFVTLAIILVLTLL</sequence>
<keyword evidence="3 7" id="KW-0812">Transmembrane</keyword>
<evidence type="ECO:0000256" key="3">
    <source>
        <dbReference type="ARBA" id="ARBA00022692"/>
    </source>
</evidence>
<comment type="subcellular location">
    <subcellularLocation>
        <location evidence="1">Cell membrane</location>
        <topology evidence="1">Multi-pass membrane protein</topology>
    </subcellularLocation>
</comment>
<dbReference type="InterPro" id="IPR001750">
    <property type="entry name" value="ND/Mrp_TM"/>
</dbReference>
<organism evidence="9 10">
    <name type="scientific">Pyrococcus kukulkanii</name>
    <dbReference type="NCBI Taxonomy" id="1609559"/>
    <lineage>
        <taxon>Archaea</taxon>
        <taxon>Methanobacteriati</taxon>
        <taxon>Methanobacteriota</taxon>
        <taxon>Thermococci</taxon>
        <taxon>Thermococcales</taxon>
        <taxon>Thermococcaceae</taxon>
        <taxon>Pyrococcus</taxon>
    </lineage>
</organism>
<dbReference type="STRING" id="1609559.TQ32_09780"/>
<feature type="transmembrane region" description="Helical" evidence="7">
    <location>
        <begin position="75"/>
        <end position="95"/>
    </location>
</feature>
<dbReference type="Proteomes" id="UP000070587">
    <property type="component" value="Chromosome"/>
</dbReference>
<evidence type="ECO:0000256" key="7">
    <source>
        <dbReference type="SAM" id="Phobius"/>
    </source>
</evidence>
<feature type="domain" description="NADH:quinone oxidoreductase/Mrp antiporter transmembrane" evidence="8">
    <location>
        <begin position="129"/>
        <end position="429"/>
    </location>
</feature>
<evidence type="ECO:0000256" key="1">
    <source>
        <dbReference type="ARBA" id="ARBA00004651"/>
    </source>
</evidence>
<feature type="transmembrane region" description="Helical" evidence="7">
    <location>
        <begin position="107"/>
        <end position="125"/>
    </location>
</feature>
<evidence type="ECO:0000256" key="5">
    <source>
        <dbReference type="ARBA" id="ARBA00023002"/>
    </source>
</evidence>
<protein>
    <submittedName>
        <fullName evidence="9">Hydantoin racemase</fullName>
    </submittedName>
</protein>
<keyword evidence="2" id="KW-1003">Cell membrane</keyword>
<dbReference type="GO" id="GO:0016491">
    <property type="term" value="F:oxidoreductase activity"/>
    <property type="evidence" value="ECO:0007669"/>
    <property type="project" value="UniProtKB-KW"/>
</dbReference>
<feature type="transmembrane region" description="Helical" evidence="7">
    <location>
        <begin position="528"/>
        <end position="547"/>
    </location>
</feature>
<dbReference type="PATRIC" id="fig|1609559.3.peg.2022"/>
<reference evidence="9 10" key="2">
    <citation type="journal article" date="2016" name="Int. J. Syst. Evol. Microbiol.">
        <title>Pyrococcus kukulkanii sp. nov., a hyperthermophilic, piezophilic archaeon isolated from a deep-sea hydrothermal vent.</title>
        <authorList>
            <person name="Callac N."/>
            <person name="Oger P."/>
            <person name="Lesongeur F."/>
            <person name="Rattray J.E."/>
            <person name="Vannier P."/>
            <person name="Michoud G."/>
            <person name="Beauverger M."/>
            <person name="Gayet N."/>
            <person name="Rouxel O."/>
            <person name="Jebbar M."/>
            <person name="Godfroy A."/>
        </authorList>
    </citation>
    <scope>NUCLEOTIDE SEQUENCE [LARGE SCALE GENOMIC DNA]</scope>
    <source>
        <strain evidence="9 10">NCB100</strain>
    </source>
</reference>
<dbReference type="KEGG" id="pyc:TQ32_09780"/>
<dbReference type="InterPro" id="IPR052175">
    <property type="entry name" value="ComplexI-like_HydComp"/>
</dbReference>
<name>A0A127BBP0_9EURY</name>
<feature type="transmembrane region" description="Helical" evidence="7">
    <location>
        <begin position="268"/>
        <end position="289"/>
    </location>
</feature>
<dbReference type="EMBL" id="CP010835">
    <property type="protein sequence ID" value="AMM54742.1"/>
    <property type="molecule type" value="Genomic_DNA"/>
</dbReference>
<keyword evidence="6 7" id="KW-0472">Membrane</keyword>
<keyword evidence="4 7" id="KW-1133">Transmembrane helix</keyword>
<feature type="transmembrane region" description="Helical" evidence="7">
    <location>
        <begin position="415"/>
        <end position="437"/>
    </location>
</feature>
<dbReference type="PRINTS" id="PR01434">
    <property type="entry name" value="NADHDHGNASE5"/>
</dbReference>
<accession>A0A127BBP0</accession>
<evidence type="ECO:0000256" key="2">
    <source>
        <dbReference type="ARBA" id="ARBA00022475"/>
    </source>
</evidence>
<dbReference type="Pfam" id="PF00361">
    <property type="entry name" value="Proton_antipo_M"/>
    <property type="match status" value="1"/>
</dbReference>
<keyword evidence="5" id="KW-0560">Oxidoreductase</keyword>
<evidence type="ECO:0000256" key="6">
    <source>
        <dbReference type="ARBA" id="ARBA00023136"/>
    </source>
</evidence>
<evidence type="ECO:0000259" key="8">
    <source>
        <dbReference type="Pfam" id="PF00361"/>
    </source>
</evidence>
<feature type="transmembrane region" description="Helical" evidence="7">
    <location>
        <begin position="298"/>
        <end position="321"/>
    </location>
</feature>
<gene>
    <name evidence="9" type="ORF">TQ32_09780</name>
</gene>
<dbReference type="PANTHER" id="PTHR42682">
    <property type="entry name" value="HYDROGENASE-4 COMPONENT F"/>
    <property type="match status" value="1"/>
</dbReference>
<proteinExistence type="predicted"/>
<feature type="transmembrane region" description="Helical" evidence="7">
    <location>
        <begin position="6"/>
        <end position="23"/>
    </location>
</feature>
<feature type="transmembrane region" description="Helical" evidence="7">
    <location>
        <begin position="162"/>
        <end position="185"/>
    </location>
</feature>
<reference evidence="10" key="1">
    <citation type="submission" date="2015-02" db="EMBL/GenBank/DDBJ databases">
        <title>Pyrococcus kukulkanii sp. nov., a novel hyperthermophilic archaeon isolated from a deep-sea hydrothermal vent at the Guaymas Basin.</title>
        <authorList>
            <person name="Oger P.M."/>
            <person name="Callac N."/>
            <person name="Jebbar M."/>
            <person name="Godfroy A."/>
        </authorList>
    </citation>
    <scope>NUCLEOTIDE SEQUENCE [LARGE SCALE GENOMIC DNA]</scope>
    <source>
        <strain evidence="10">NCB100</strain>
    </source>
</reference>
<feature type="transmembrane region" description="Helical" evidence="7">
    <location>
        <begin position="131"/>
        <end position="150"/>
    </location>
</feature>
<dbReference type="GO" id="GO:0005886">
    <property type="term" value="C:plasma membrane"/>
    <property type="evidence" value="ECO:0007669"/>
    <property type="project" value="UniProtKB-SubCell"/>
</dbReference>
<evidence type="ECO:0000313" key="9">
    <source>
        <dbReference type="EMBL" id="AMM54742.1"/>
    </source>
</evidence>